<accession>A0ABX6TQ41</accession>
<reference evidence="2" key="1">
    <citation type="submission" date="2014-08" db="EMBL/GenBank/DDBJ databases">
        <title>Complete genome sequence of Streptomyces lividans TK24.</title>
        <authorList>
            <consortium name="StrepSynth"/>
            <person name="Ruckert C."/>
            <person name="Fridjonson O.H."/>
            <person name="Lambert C."/>
            <person name="van Wezel G.P."/>
            <person name="Bernaerts K."/>
            <person name="Anne J."/>
            <person name="Economou A."/>
            <person name="Kalinowski J."/>
        </authorList>
    </citation>
    <scope>NUCLEOTIDE SEQUENCE [LARGE SCALE GENOMIC DNA]</scope>
    <source>
        <strain evidence="2">TK24</strain>
    </source>
</reference>
<gene>
    <name evidence="1" type="ORF">SLIV_35260</name>
</gene>
<name>A0ABX6TQ41_STRLI</name>
<organism evidence="1 2">
    <name type="scientific">Streptomyces lividans TK24</name>
    <dbReference type="NCBI Taxonomy" id="457428"/>
    <lineage>
        <taxon>Bacteria</taxon>
        <taxon>Bacillati</taxon>
        <taxon>Actinomycetota</taxon>
        <taxon>Actinomycetes</taxon>
        <taxon>Kitasatosporales</taxon>
        <taxon>Streptomycetaceae</taxon>
        <taxon>Streptomyces</taxon>
    </lineage>
</organism>
<evidence type="ECO:0008006" key="3">
    <source>
        <dbReference type="Google" id="ProtNLM"/>
    </source>
</evidence>
<keyword evidence="2" id="KW-1185">Reference proteome</keyword>
<evidence type="ECO:0000313" key="2">
    <source>
        <dbReference type="Proteomes" id="UP000028682"/>
    </source>
</evidence>
<evidence type="ECO:0000313" key="1">
    <source>
        <dbReference type="EMBL" id="QNR95671.1"/>
    </source>
</evidence>
<dbReference type="EMBL" id="CP009124">
    <property type="protein sequence ID" value="QNR95671.1"/>
    <property type="molecule type" value="Genomic_DNA"/>
</dbReference>
<protein>
    <recommendedName>
        <fullName evidence="3">Transposase</fullName>
    </recommendedName>
</protein>
<dbReference type="Proteomes" id="UP000028682">
    <property type="component" value="Chromosome"/>
</dbReference>
<proteinExistence type="predicted"/>
<sequence>MKMIEKGSKSAETIIRRRFPGTRERWMRAGREP</sequence>